<dbReference type="AlphaFoldDB" id="A0AAW1N2A5"/>
<evidence type="ECO:0000256" key="2">
    <source>
        <dbReference type="ARBA" id="ARBA00022692"/>
    </source>
</evidence>
<dbReference type="Pfam" id="PF00520">
    <property type="entry name" value="Ion_trans"/>
    <property type="match status" value="1"/>
</dbReference>
<evidence type="ECO:0000256" key="1">
    <source>
        <dbReference type="ARBA" id="ARBA00004141"/>
    </source>
</evidence>
<organism evidence="7 8">
    <name type="scientific">Popillia japonica</name>
    <name type="common">Japanese beetle</name>
    <dbReference type="NCBI Taxonomy" id="7064"/>
    <lineage>
        <taxon>Eukaryota</taxon>
        <taxon>Metazoa</taxon>
        <taxon>Ecdysozoa</taxon>
        <taxon>Arthropoda</taxon>
        <taxon>Hexapoda</taxon>
        <taxon>Insecta</taxon>
        <taxon>Pterygota</taxon>
        <taxon>Neoptera</taxon>
        <taxon>Endopterygota</taxon>
        <taxon>Coleoptera</taxon>
        <taxon>Polyphaga</taxon>
        <taxon>Scarabaeiformia</taxon>
        <taxon>Scarabaeidae</taxon>
        <taxon>Rutelinae</taxon>
        <taxon>Popillia</taxon>
    </lineage>
</organism>
<dbReference type="PANTHER" id="PTHR45689:SF14">
    <property type="entry name" value="CYCLIC NUCLEOTIDE-GATED CATION CHANNEL SUBUNIT A-LIKE PROTEIN"/>
    <property type="match status" value="1"/>
</dbReference>
<gene>
    <name evidence="7" type="ORF">QE152_g4049</name>
</gene>
<evidence type="ECO:0000256" key="5">
    <source>
        <dbReference type="SAM" id="Phobius"/>
    </source>
</evidence>
<protein>
    <submittedName>
        <fullName evidence="7">Ion transport protein</fullName>
    </submittedName>
</protein>
<sequence>MLIKLDHSIRISVDNPRSHLFYRTNTAILLEREKHKKSDFAHVIHPFSSFRVYWEMFMMLVFLLYLIITPVIIAFFQMVRLPKAVLILDGTFDFICIIDICLTFITGYAIDHTKEVVLNRRNITANYLLSIYFVLDVISSIPTEMILLFVWLLGWDTQALMKYVQLANLLKVIRTRTLMTYMSRAA</sequence>
<evidence type="ECO:0000313" key="7">
    <source>
        <dbReference type="EMBL" id="KAK9752770.1"/>
    </source>
</evidence>
<dbReference type="InterPro" id="IPR051413">
    <property type="entry name" value="K/Na_HCN_channel"/>
</dbReference>
<dbReference type="SUPFAM" id="SSF81324">
    <property type="entry name" value="Voltage-gated potassium channels"/>
    <property type="match status" value="1"/>
</dbReference>
<dbReference type="InterPro" id="IPR005821">
    <property type="entry name" value="Ion_trans_dom"/>
</dbReference>
<dbReference type="GO" id="GO:0035725">
    <property type="term" value="P:sodium ion transmembrane transport"/>
    <property type="evidence" value="ECO:0007669"/>
    <property type="project" value="TreeGrafter"/>
</dbReference>
<dbReference type="Proteomes" id="UP001458880">
    <property type="component" value="Unassembled WGS sequence"/>
</dbReference>
<comment type="caution">
    <text evidence="7">The sequence shown here is derived from an EMBL/GenBank/DDBJ whole genome shotgun (WGS) entry which is preliminary data.</text>
</comment>
<dbReference type="EMBL" id="JASPKY010000018">
    <property type="protein sequence ID" value="KAK9752770.1"/>
    <property type="molecule type" value="Genomic_DNA"/>
</dbReference>
<feature type="transmembrane region" description="Helical" evidence="5">
    <location>
        <begin position="130"/>
        <end position="153"/>
    </location>
</feature>
<keyword evidence="3 5" id="KW-1133">Transmembrane helix</keyword>
<keyword evidence="8" id="KW-1185">Reference proteome</keyword>
<keyword evidence="4 5" id="KW-0472">Membrane</keyword>
<evidence type="ECO:0000313" key="8">
    <source>
        <dbReference type="Proteomes" id="UP001458880"/>
    </source>
</evidence>
<evidence type="ECO:0000256" key="4">
    <source>
        <dbReference type="ARBA" id="ARBA00023136"/>
    </source>
</evidence>
<dbReference type="GO" id="GO:0003254">
    <property type="term" value="P:regulation of membrane depolarization"/>
    <property type="evidence" value="ECO:0007669"/>
    <property type="project" value="TreeGrafter"/>
</dbReference>
<evidence type="ECO:0000259" key="6">
    <source>
        <dbReference type="Pfam" id="PF00520"/>
    </source>
</evidence>
<feature type="transmembrane region" description="Helical" evidence="5">
    <location>
        <begin position="56"/>
        <end position="79"/>
    </location>
</feature>
<keyword evidence="2 5" id="KW-0812">Transmembrane</keyword>
<dbReference type="GO" id="GO:0005249">
    <property type="term" value="F:voltage-gated potassium channel activity"/>
    <property type="evidence" value="ECO:0007669"/>
    <property type="project" value="TreeGrafter"/>
</dbReference>
<dbReference type="GO" id="GO:0098855">
    <property type="term" value="C:HCN channel complex"/>
    <property type="evidence" value="ECO:0007669"/>
    <property type="project" value="TreeGrafter"/>
</dbReference>
<evidence type="ECO:0000256" key="3">
    <source>
        <dbReference type="ARBA" id="ARBA00022989"/>
    </source>
</evidence>
<reference evidence="7 8" key="1">
    <citation type="journal article" date="2024" name="BMC Genomics">
        <title>De novo assembly and annotation of Popillia japonica's genome with initial clues to its potential as an invasive pest.</title>
        <authorList>
            <person name="Cucini C."/>
            <person name="Boschi S."/>
            <person name="Funari R."/>
            <person name="Cardaioli E."/>
            <person name="Iannotti N."/>
            <person name="Marturano G."/>
            <person name="Paoli F."/>
            <person name="Bruttini M."/>
            <person name="Carapelli A."/>
            <person name="Frati F."/>
            <person name="Nardi F."/>
        </authorList>
    </citation>
    <scope>NUCLEOTIDE SEQUENCE [LARGE SCALE GENOMIC DNA]</scope>
    <source>
        <strain evidence="7">DMR45628</strain>
    </source>
</reference>
<dbReference type="PANTHER" id="PTHR45689">
    <property type="entry name" value="I[[H]] CHANNEL, ISOFORM E"/>
    <property type="match status" value="1"/>
</dbReference>
<accession>A0AAW1N2A5</accession>
<comment type="subcellular location">
    <subcellularLocation>
        <location evidence="1">Membrane</location>
        <topology evidence="1">Multi-pass membrane protein</topology>
    </subcellularLocation>
</comment>
<proteinExistence type="predicted"/>
<name>A0AAW1N2A5_POPJA</name>
<feature type="domain" description="Ion transport" evidence="6">
    <location>
        <begin position="53"/>
        <end position="176"/>
    </location>
</feature>
<feature type="transmembrane region" description="Helical" evidence="5">
    <location>
        <begin position="91"/>
        <end position="110"/>
    </location>
</feature>